<dbReference type="SUPFAM" id="SSF56014">
    <property type="entry name" value="Nitrite and sulphite reductase 4Fe-4S domain-like"/>
    <property type="match status" value="1"/>
</dbReference>
<keyword evidence="4" id="KW-0479">Metal-binding</keyword>
<dbReference type="InterPro" id="IPR005117">
    <property type="entry name" value="NiRdtase/SiRdtase_haem-b_fer"/>
</dbReference>
<evidence type="ECO:0000259" key="8">
    <source>
        <dbReference type="PROSITE" id="PS51379"/>
    </source>
</evidence>
<protein>
    <submittedName>
        <fullName evidence="9">Dissimilatory sulfite reductase (Desulfoviridin), alpha and beta subunits</fullName>
    </submittedName>
</protein>
<evidence type="ECO:0000256" key="1">
    <source>
        <dbReference type="ARBA" id="ARBA00010429"/>
    </source>
</evidence>
<dbReference type="PANTHER" id="PTHR11493:SF54">
    <property type="entry name" value="ANAEROBIC SULFITE REDUCTASE SUBUNIT C"/>
    <property type="match status" value="1"/>
</dbReference>
<name>A0A0S6U7S7_NEOTH</name>
<keyword evidence="2" id="KW-0004">4Fe-4S</keyword>
<keyword evidence="7" id="KW-0411">Iron-sulfur</keyword>
<dbReference type="InterPro" id="IPR036136">
    <property type="entry name" value="Nit/Sulf_reduc_fer-like_dom_sf"/>
</dbReference>
<dbReference type="InterPro" id="IPR006066">
    <property type="entry name" value="NO2/SO3_Rdtase_FeS/sirohaem_BS"/>
</dbReference>
<dbReference type="InterPro" id="IPR017896">
    <property type="entry name" value="4Fe4S_Fe-S-bd"/>
</dbReference>
<sequence>MMKNDLPAGIMPDYHQQIPPELLACRGKWVRHEMVRPGVIRHLAGDGTAILTVRILLPPNGLLSAATLRQLARWIRVYALTGRRTSRQGFEFVGVRPELLDNFLAELAASGFPAGGTGNSLHQIKCCTSFIHCQNAAVDAPSIAKTLADYLYPAFFHQDLPAPLKISVTGCPNQCGGGVEADIGISGYFATVPRVDDAGLMAANIDFGHLISGCPVGAIRPRQVEGGTTVVINAERCIRCTSCIQVAPEGIKPGPERFVAIAVGGHGGNNRRGPEMAAVVFSRVPARPLDYAAICERVQRIIACWRDRGKRGERLAGFLERLGWPAFLKAVGASPVADIFDNHFPFAGLRRDLHLR</sequence>
<proteinExistence type="inferred from homology"/>
<feature type="domain" description="4Fe-4S ferredoxin-type" evidence="8">
    <location>
        <begin position="228"/>
        <end position="256"/>
    </location>
</feature>
<gene>
    <name evidence="9" type="ORF">MTY_0085</name>
</gene>
<evidence type="ECO:0000256" key="6">
    <source>
        <dbReference type="ARBA" id="ARBA00023004"/>
    </source>
</evidence>
<dbReference type="Gene3D" id="3.30.70.3340">
    <property type="match status" value="1"/>
</dbReference>
<dbReference type="Gene3D" id="3.30.70.20">
    <property type="match status" value="1"/>
</dbReference>
<evidence type="ECO:0000256" key="7">
    <source>
        <dbReference type="ARBA" id="ARBA00023014"/>
    </source>
</evidence>
<dbReference type="InterPro" id="IPR045169">
    <property type="entry name" value="NO2/SO3_Rdtase_4Fe4S_prot"/>
</dbReference>
<evidence type="ECO:0000256" key="2">
    <source>
        <dbReference type="ARBA" id="ARBA00022485"/>
    </source>
</evidence>
<keyword evidence="5" id="KW-0560">Oxidoreductase</keyword>
<dbReference type="EMBL" id="DF238840">
    <property type="protein sequence ID" value="GAF24757.1"/>
    <property type="molecule type" value="Genomic_DNA"/>
</dbReference>
<evidence type="ECO:0000256" key="4">
    <source>
        <dbReference type="ARBA" id="ARBA00022723"/>
    </source>
</evidence>
<dbReference type="AlphaFoldDB" id="A0A0S6U7S7"/>
<dbReference type="GO" id="GO:0016491">
    <property type="term" value="F:oxidoreductase activity"/>
    <property type="evidence" value="ECO:0007669"/>
    <property type="project" value="UniProtKB-KW"/>
</dbReference>
<dbReference type="GO" id="GO:0046872">
    <property type="term" value="F:metal ion binding"/>
    <property type="evidence" value="ECO:0007669"/>
    <property type="project" value="UniProtKB-KW"/>
</dbReference>
<dbReference type="Pfam" id="PF01077">
    <property type="entry name" value="NIR_SIR"/>
    <property type="match status" value="1"/>
</dbReference>
<accession>A0A0S6U7S7</accession>
<evidence type="ECO:0000256" key="3">
    <source>
        <dbReference type="ARBA" id="ARBA00022617"/>
    </source>
</evidence>
<dbReference type="PANTHER" id="PTHR11493">
    <property type="entry name" value="SULFITE REDUCTASE [NADPH] SUBUNIT BETA-RELATED"/>
    <property type="match status" value="1"/>
</dbReference>
<organism evidence="9">
    <name type="scientific">Moorella thermoacetica Y72</name>
    <dbReference type="NCBI Taxonomy" id="1325331"/>
    <lineage>
        <taxon>Bacteria</taxon>
        <taxon>Bacillati</taxon>
        <taxon>Bacillota</taxon>
        <taxon>Clostridia</taxon>
        <taxon>Neomoorellales</taxon>
        <taxon>Neomoorellaceae</taxon>
        <taxon>Neomoorella</taxon>
    </lineage>
</organism>
<dbReference type="SUPFAM" id="SSF55124">
    <property type="entry name" value="Nitrite/Sulfite reductase N-terminal domain-like"/>
    <property type="match status" value="1"/>
</dbReference>
<dbReference type="GO" id="GO:0020037">
    <property type="term" value="F:heme binding"/>
    <property type="evidence" value="ECO:0007669"/>
    <property type="project" value="InterPro"/>
</dbReference>
<evidence type="ECO:0000256" key="5">
    <source>
        <dbReference type="ARBA" id="ARBA00023002"/>
    </source>
</evidence>
<dbReference type="Proteomes" id="UP000063718">
    <property type="component" value="Unassembled WGS sequence"/>
</dbReference>
<reference evidence="9" key="1">
    <citation type="journal article" date="2014" name="Gene">
        <title>Genome-guided analysis of transformation efficiency and carbon dioxide assimilation by Moorella thermoacetica Y72.</title>
        <authorList>
            <person name="Tsukahara K."/>
            <person name="Kita A."/>
            <person name="Nakashimada Y."/>
            <person name="Hoshino T."/>
            <person name="Murakami K."/>
        </authorList>
    </citation>
    <scope>NUCLEOTIDE SEQUENCE [LARGE SCALE GENOMIC DNA]</scope>
    <source>
        <strain evidence="9">Y72</strain>
    </source>
</reference>
<evidence type="ECO:0000313" key="9">
    <source>
        <dbReference type="EMBL" id="GAF24757.1"/>
    </source>
</evidence>
<dbReference type="GO" id="GO:0051539">
    <property type="term" value="F:4 iron, 4 sulfur cluster binding"/>
    <property type="evidence" value="ECO:0007669"/>
    <property type="project" value="UniProtKB-KW"/>
</dbReference>
<dbReference type="PROSITE" id="PS00365">
    <property type="entry name" value="NIR_SIR"/>
    <property type="match status" value="1"/>
</dbReference>
<comment type="similarity">
    <text evidence="1">Belongs to the nitrite and sulfite reductase 4Fe-4S domain family.</text>
</comment>
<dbReference type="Gene3D" id="3.30.413.10">
    <property type="entry name" value="Sulfite Reductase Hemoprotein, domain 1"/>
    <property type="match status" value="1"/>
</dbReference>
<dbReference type="SUPFAM" id="SSF54862">
    <property type="entry name" value="4Fe-4S ferredoxins"/>
    <property type="match status" value="1"/>
</dbReference>
<dbReference type="Pfam" id="PF03460">
    <property type="entry name" value="NIR_SIR_ferr"/>
    <property type="match status" value="1"/>
</dbReference>
<keyword evidence="6" id="KW-0408">Iron</keyword>
<keyword evidence="3" id="KW-0349">Heme</keyword>
<dbReference type="InterPro" id="IPR006067">
    <property type="entry name" value="NO2/SO3_Rdtase_4Fe4S_dom"/>
</dbReference>
<dbReference type="PROSITE" id="PS51379">
    <property type="entry name" value="4FE4S_FER_2"/>
    <property type="match status" value="1"/>
</dbReference>
<dbReference type="InterPro" id="IPR045854">
    <property type="entry name" value="NO2/SO3_Rdtase_4Fe4S_sf"/>
</dbReference>